<dbReference type="GeneID" id="1475109"/>
<dbReference type="GO" id="GO:0004177">
    <property type="term" value="F:aminopeptidase activity"/>
    <property type="evidence" value="ECO:0007669"/>
    <property type="project" value="UniProtKB-KW"/>
</dbReference>
<keyword evidence="2" id="KW-0031">Aminopeptidase</keyword>
<dbReference type="PANTHER" id="PTHR12147">
    <property type="entry name" value="METALLOPEPTIDASE M28 FAMILY MEMBER"/>
    <property type="match status" value="1"/>
</dbReference>
<dbReference type="InterPro" id="IPR007484">
    <property type="entry name" value="Peptidase_M28"/>
</dbReference>
<keyword evidence="2" id="KW-0378">Hydrolase</keyword>
<dbReference type="HOGENOM" id="CLU_025866_3_0_2"/>
<dbReference type="Proteomes" id="UP000002487">
    <property type="component" value="Chromosome"/>
</dbReference>
<dbReference type="InterPro" id="IPR045175">
    <property type="entry name" value="M28_fam"/>
</dbReference>
<dbReference type="AlphaFoldDB" id="Q8TL26"/>
<keyword evidence="3" id="KW-1185">Reference proteome</keyword>
<dbReference type="PANTHER" id="PTHR12147:SF26">
    <property type="entry name" value="PEPTIDASE M28 DOMAIN-CONTAINING PROTEIN"/>
    <property type="match status" value="1"/>
</dbReference>
<name>Q8TL26_METAC</name>
<gene>
    <name evidence="2" type="ordered locus">MA_3216</name>
</gene>
<evidence type="ECO:0000313" key="3">
    <source>
        <dbReference type="Proteomes" id="UP000002487"/>
    </source>
</evidence>
<dbReference type="GO" id="GO:0008235">
    <property type="term" value="F:metalloexopeptidase activity"/>
    <property type="evidence" value="ECO:0007669"/>
    <property type="project" value="InterPro"/>
</dbReference>
<dbReference type="GO" id="GO:0006508">
    <property type="term" value="P:proteolysis"/>
    <property type="evidence" value="ECO:0000318"/>
    <property type="project" value="GO_Central"/>
</dbReference>
<dbReference type="InParanoid" id="Q8TL26"/>
<dbReference type="EnsemblBacteria" id="AAM06587">
    <property type="protein sequence ID" value="AAM06587"/>
    <property type="gene ID" value="MA_3216"/>
</dbReference>
<dbReference type="OrthoDB" id="9561at2157"/>
<proteinExistence type="predicted"/>
<evidence type="ECO:0000259" key="1">
    <source>
        <dbReference type="Pfam" id="PF04389"/>
    </source>
</evidence>
<sequence>MLPEEVSRFTEGEGDWWTIRPLAMDSVVMDIIKPEAREAVPRMQANIEAVSQSTYNYYLSSLVNFLTRHSLSSQFTSAATWATDQLQNFGYQVELIPINVGSGESYNVIADRSGNESGARKLILVTAHLDSVNLTGGREAPAPGADDNASGAAGVLEIARVLAEHPAKQDLRLILFGGEEQGLHGSKQYVSGLATSERARISAVINMDMVATLNTASPTVLLEGAPVSRTIMGELAEAASTYTSLAVQTSENPFASDHVPFIDELIPAVLTIEGTDSSNTNVHTANDTLDHINCGLALDIVRMNLAVTFRLLGVDESQTP</sequence>
<dbReference type="Pfam" id="PF04389">
    <property type="entry name" value="Peptidase_M28"/>
    <property type="match status" value="1"/>
</dbReference>
<keyword evidence="2" id="KW-0645">Protease</keyword>
<dbReference type="SUPFAM" id="SSF53187">
    <property type="entry name" value="Zn-dependent exopeptidases"/>
    <property type="match status" value="1"/>
</dbReference>
<dbReference type="EMBL" id="AE010299">
    <property type="protein sequence ID" value="AAM06587.1"/>
    <property type="molecule type" value="Genomic_DNA"/>
</dbReference>
<dbReference type="RefSeq" id="WP_011023151.1">
    <property type="nucleotide sequence ID" value="NC_003552.1"/>
</dbReference>
<feature type="domain" description="Peptidase M28" evidence="1">
    <location>
        <begin position="107"/>
        <end position="306"/>
    </location>
</feature>
<evidence type="ECO:0000313" key="2">
    <source>
        <dbReference type="EMBL" id="AAM06587.1"/>
    </source>
</evidence>
<dbReference type="Gene3D" id="3.40.630.10">
    <property type="entry name" value="Zn peptidases"/>
    <property type="match status" value="1"/>
</dbReference>
<accession>Q8TL26</accession>
<protein>
    <submittedName>
        <fullName evidence="2">Bacterial leucyl aminopeptidase</fullName>
    </submittedName>
</protein>
<dbReference type="STRING" id="188937.MA_3216"/>
<organism evidence="2 3">
    <name type="scientific">Methanosarcina acetivorans (strain ATCC 35395 / DSM 2834 / JCM 12185 / C2A)</name>
    <dbReference type="NCBI Taxonomy" id="188937"/>
    <lineage>
        <taxon>Archaea</taxon>
        <taxon>Methanobacteriati</taxon>
        <taxon>Methanobacteriota</taxon>
        <taxon>Stenosarchaea group</taxon>
        <taxon>Methanomicrobia</taxon>
        <taxon>Methanosarcinales</taxon>
        <taxon>Methanosarcinaceae</taxon>
        <taxon>Methanosarcina</taxon>
    </lineage>
</organism>
<reference evidence="2 3" key="1">
    <citation type="journal article" date="2002" name="Genome Res.">
        <title>The genome of Methanosarcina acetivorans reveals extensive metabolic and physiological diversity.</title>
        <authorList>
            <person name="Galagan J.E."/>
            <person name="Nusbaum C."/>
            <person name="Roy A."/>
            <person name="Endrizzi M.G."/>
            <person name="Macdonald P."/>
            <person name="FitzHugh W."/>
            <person name="Calvo S."/>
            <person name="Engels R."/>
            <person name="Smirnov S."/>
            <person name="Atnoor D."/>
            <person name="Brown A."/>
            <person name="Allen N."/>
            <person name="Naylor J."/>
            <person name="Stange-Thomann N."/>
            <person name="DeArellano K."/>
            <person name="Johnson R."/>
            <person name="Linton L."/>
            <person name="McEwan P."/>
            <person name="McKernan K."/>
            <person name="Talamas J."/>
            <person name="Tirrell A."/>
            <person name="Ye W."/>
            <person name="Zimmer A."/>
            <person name="Barber R.D."/>
            <person name="Cann I."/>
            <person name="Graham D.E."/>
            <person name="Grahame D.A."/>
            <person name="Guss A."/>
            <person name="Hedderich R."/>
            <person name="Ingram-Smith C."/>
            <person name="Kuettner C.H."/>
            <person name="Krzycki J.A."/>
            <person name="Leigh J.A."/>
            <person name="Li W."/>
            <person name="Liu J."/>
            <person name="Mukhopadhyay B."/>
            <person name="Reeve J.N."/>
            <person name="Smith K."/>
            <person name="Springer T.A."/>
            <person name="Umayam L.A."/>
            <person name="White O."/>
            <person name="White R.H."/>
            <person name="de Macario E.C."/>
            <person name="Ferry J.G."/>
            <person name="Jarrell K.F."/>
            <person name="Jing H."/>
            <person name="Macario A.J.L."/>
            <person name="Paulsen I."/>
            <person name="Pritchett M."/>
            <person name="Sowers K.R."/>
            <person name="Swanson R.V."/>
            <person name="Zinder S.H."/>
            <person name="Lander E."/>
            <person name="Metcalf W.W."/>
            <person name="Birren B."/>
        </authorList>
    </citation>
    <scope>NUCLEOTIDE SEQUENCE [LARGE SCALE GENOMIC DNA]</scope>
    <source>
        <strain evidence="3">ATCC 35395 / DSM 2834 / JCM 12185 / C2A</strain>
    </source>
</reference>
<dbReference type="KEGG" id="mac:MA_3216"/>
<dbReference type="PhylomeDB" id="Q8TL26"/>